<dbReference type="GO" id="GO:0046695">
    <property type="term" value="C:SLIK (SAGA-like) complex"/>
    <property type="evidence" value="ECO:0007669"/>
    <property type="project" value="InterPro"/>
</dbReference>
<dbReference type="GO" id="GO:0016251">
    <property type="term" value="F:RNA polymerase II general transcription initiation factor activity"/>
    <property type="evidence" value="ECO:0007669"/>
    <property type="project" value="InterPro"/>
</dbReference>
<evidence type="ECO:0000256" key="5">
    <source>
        <dbReference type="ARBA" id="ARBA00023242"/>
    </source>
</evidence>
<sequence>MKHSKRRRLTSEDFNKALERSSTERIYGYGSLEDMLFRNTTTKEGDIFYVEDKEIGLRELAMNVAIPTDPGQRTVKAHWLPIEGSQPAQQNAGRANSVSEGGAVRHPLSDVCLSYYEQITKAVLGDEEQCGRVALSDLKTNPRFLPYWRIL</sequence>
<proteinExistence type="inferred from homology"/>
<dbReference type="InterPro" id="IPR037796">
    <property type="entry name" value="TAF6"/>
</dbReference>
<dbReference type="PANTHER" id="PTHR10221:SF22">
    <property type="entry name" value="TAF6-LIKE RNA POLYMERASE II P300_CBP-ASSOCIATED FACTOR-ASSOCIATED FACTOR 65 KDA SUBUNIT 6L"/>
    <property type="match status" value="1"/>
</dbReference>
<dbReference type="EMBL" id="MU826355">
    <property type="protein sequence ID" value="KAJ7380034.1"/>
    <property type="molecule type" value="Genomic_DNA"/>
</dbReference>
<gene>
    <name evidence="6" type="primary">TAF6L</name>
    <name evidence="6" type="ORF">OS493_012796</name>
</gene>
<keyword evidence="7" id="KW-1185">Reference proteome</keyword>
<reference evidence="6" key="1">
    <citation type="submission" date="2023-01" db="EMBL/GenBank/DDBJ databases">
        <title>Genome assembly of the deep-sea coral Lophelia pertusa.</title>
        <authorList>
            <person name="Herrera S."/>
            <person name="Cordes E."/>
        </authorList>
    </citation>
    <scope>NUCLEOTIDE SEQUENCE</scope>
    <source>
        <strain evidence="6">USNM1676648</strain>
        <tissue evidence="6">Polyp</tissue>
    </source>
</reference>
<name>A0A9W9ZHC2_9CNID</name>
<dbReference type="OrthoDB" id="6621890at2759"/>
<dbReference type="GO" id="GO:0000124">
    <property type="term" value="C:SAGA complex"/>
    <property type="evidence" value="ECO:0007669"/>
    <property type="project" value="InterPro"/>
</dbReference>
<accession>A0A9W9ZHC2</accession>
<evidence type="ECO:0000256" key="2">
    <source>
        <dbReference type="ARBA" id="ARBA00007688"/>
    </source>
</evidence>
<evidence type="ECO:0000313" key="6">
    <source>
        <dbReference type="EMBL" id="KAJ7380034.1"/>
    </source>
</evidence>
<dbReference type="PANTHER" id="PTHR10221">
    <property type="entry name" value="TRANSCRIPTION INITIATION FACTOR TFIID SUBUNIT 6"/>
    <property type="match status" value="1"/>
</dbReference>
<organism evidence="6 7">
    <name type="scientific">Desmophyllum pertusum</name>
    <dbReference type="NCBI Taxonomy" id="174260"/>
    <lineage>
        <taxon>Eukaryota</taxon>
        <taxon>Metazoa</taxon>
        <taxon>Cnidaria</taxon>
        <taxon>Anthozoa</taxon>
        <taxon>Hexacorallia</taxon>
        <taxon>Scleractinia</taxon>
        <taxon>Caryophylliina</taxon>
        <taxon>Caryophylliidae</taxon>
        <taxon>Desmophyllum</taxon>
    </lineage>
</organism>
<dbReference type="Proteomes" id="UP001163046">
    <property type="component" value="Unassembled WGS sequence"/>
</dbReference>
<dbReference type="GO" id="GO:0005669">
    <property type="term" value="C:transcription factor TFIID complex"/>
    <property type="evidence" value="ECO:0007669"/>
    <property type="project" value="InterPro"/>
</dbReference>
<keyword evidence="3" id="KW-0805">Transcription regulation</keyword>
<keyword evidence="4" id="KW-0804">Transcription</keyword>
<comment type="similarity">
    <text evidence="2">Belongs to the TAF6 family.</text>
</comment>
<comment type="caution">
    <text evidence="6">The sequence shown here is derived from an EMBL/GenBank/DDBJ whole genome shotgun (WGS) entry which is preliminary data.</text>
</comment>
<evidence type="ECO:0000313" key="7">
    <source>
        <dbReference type="Proteomes" id="UP001163046"/>
    </source>
</evidence>
<dbReference type="AlphaFoldDB" id="A0A9W9ZHC2"/>
<protein>
    <submittedName>
        <fullName evidence="6">TAF6-like RNA polymerase II, p300 CBP-associated</fullName>
    </submittedName>
</protein>
<evidence type="ECO:0000256" key="4">
    <source>
        <dbReference type="ARBA" id="ARBA00023163"/>
    </source>
</evidence>
<keyword evidence="5" id="KW-0539">Nucleus</keyword>
<dbReference type="GO" id="GO:0051123">
    <property type="term" value="P:RNA polymerase II preinitiation complex assembly"/>
    <property type="evidence" value="ECO:0007669"/>
    <property type="project" value="TreeGrafter"/>
</dbReference>
<comment type="subcellular location">
    <subcellularLocation>
        <location evidence="1">Nucleus</location>
    </subcellularLocation>
</comment>
<evidence type="ECO:0000256" key="1">
    <source>
        <dbReference type="ARBA" id="ARBA00004123"/>
    </source>
</evidence>
<evidence type="ECO:0000256" key="3">
    <source>
        <dbReference type="ARBA" id="ARBA00023015"/>
    </source>
</evidence>
<dbReference type="GO" id="GO:0003713">
    <property type="term" value="F:transcription coactivator activity"/>
    <property type="evidence" value="ECO:0007669"/>
    <property type="project" value="TreeGrafter"/>
</dbReference>